<dbReference type="InterPro" id="IPR012337">
    <property type="entry name" value="RNaseH-like_sf"/>
</dbReference>
<dbReference type="PANTHER" id="PTHR37984:SF9">
    <property type="entry name" value="INTEGRASE CATALYTIC DOMAIN-CONTAINING PROTEIN"/>
    <property type="match status" value="1"/>
</dbReference>
<dbReference type="GO" id="GO:0003676">
    <property type="term" value="F:nucleic acid binding"/>
    <property type="evidence" value="ECO:0007669"/>
    <property type="project" value="InterPro"/>
</dbReference>
<organism evidence="3 4">
    <name type="scientific">Synaphobranchus kaupii</name>
    <name type="common">Kaup's arrowtooth eel</name>
    <dbReference type="NCBI Taxonomy" id="118154"/>
    <lineage>
        <taxon>Eukaryota</taxon>
        <taxon>Metazoa</taxon>
        <taxon>Chordata</taxon>
        <taxon>Craniata</taxon>
        <taxon>Vertebrata</taxon>
        <taxon>Euteleostomi</taxon>
        <taxon>Actinopterygii</taxon>
        <taxon>Neopterygii</taxon>
        <taxon>Teleostei</taxon>
        <taxon>Anguilliformes</taxon>
        <taxon>Synaphobranchidae</taxon>
        <taxon>Synaphobranchus</taxon>
    </lineage>
</organism>
<gene>
    <name evidence="3" type="ORF">SKAU_G00350790</name>
</gene>
<feature type="region of interest" description="Disordered" evidence="1">
    <location>
        <begin position="326"/>
        <end position="364"/>
    </location>
</feature>
<dbReference type="PROSITE" id="PS50994">
    <property type="entry name" value="INTEGRASE"/>
    <property type="match status" value="1"/>
</dbReference>
<dbReference type="AlphaFoldDB" id="A0A9Q1EKF4"/>
<feature type="compositionally biased region" description="Basic and acidic residues" evidence="1">
    <location>
        <begin position="332"/>
        <end position="349"/>
    </location>
</feature>
<feature type="domain" description="Integrase catalytic" evidence="2">
    <location>
        <begin position="176"/>
        <end position="285"/>
    </location>
</feature>
<protein>
    <recommendedName>
        <fullName evidence="2">Integrase catalytic domain-containing protein</fullName>
    </recommendedName>
</protein>
<feature type="region of interest" description="Disordered" evidence="1">
    <location>
        <begin position="1"/>
        <end position="37"/>
    </location>
</feature>
<feature type="compositionally biased region" description="Basic residues" evidence="1">
    <location>
        <begin position="355"/>
        <end position="364"/>
    </location>
</feature>
<proteinExistence type="predicted"/>
<evidence type="ECO:0000313" key="3">
    <source>
        <dbReference type="EMBL" id="KAJ8340446.1"/>
    </source>
</evidence>
<dbReference type="InterPro" id="IPR036397">
    <property type="entry name" value="RNaseH_sf"/>
</dbReference>
<name>A0A9Q1EKF4_SYNKA</name>
<dbReference type="SUPFAM" id="SSF53098">
    <property type="entry name" value="Ribonuclease H-like"/>
    <property type="match status" value="1"/>
</dbReference>
<dbReference type="Proteomes" id="UP001152622">
    <property type="component" value="Chromosome 16"/>
</dbReference>
<dbReference type="GO" id="GO:0015074">
    <property type="term" value="P:DNA integration"/>
    <property type="evidence" value="ECO:0007669"/>
    <property type="project" value="InterPro"/>
</dbReference>
<evidence type="ECO:0000256" key="1">
    <source>
        <dbReference type="SAM" id="MobiDB-lite"/>
    </source>
</evidence>
<dbReference type="FunFam" id="3.30.420.10:FF:000063">
    <property type="entry name" value="Retrovirus-related Pol polyprotein from transposon 297-like Protein"/>
    <property type="match status" value="1"/>
</dbReference>
<evidence type="ECO:0000259" key="2">
    <source>
        <dbReference type="PROSITE" id="PS50994"/>
    </source>
</evidence>
<dbReference type="EMBL" id="JAINUF010000016">
    <property type="protein sequence ID" value="KAJ8340446.1"/>
    <property type="molecule type" value="Genomic_DNA"/>
</dbReference>
<dbReference type="OrthoDB" id="775972at2759"/>
<dbReference type="Pfam" id="PF00665">
    <property type="entry name" value="rve"/>
    <property type="match status" value="1"/>
</dbReference>
<dbReference type="InterPro" id="IPR050951">
    <property type="entry name" value="Retrovirus_Pol_polyprotein"/>
</dbReference>
<evidence type="ECO:0000313" key="4">
    <source>
        <dbReference type="Proteomes" id="UP001152622"/>
    </source>
</evidence>
<sequence length="364" mass="40896">MDEDGRGQHRAPDDAAAGGRQPPLPCPSATFSIQPPEPFTFTKPQEWERWISRFERFRQASNLHTYPQANQIYHVPGKSLWTADTLSRAPLRDNAASADDELMESTNIYVDSIMGHLPASASYLNSLREHLKADSVCSSVMRTCQDGWPEFSCCSGPEKLHWGERAFLTVHDRLLLNDLPERPWQKPGTDLFTLKGKTYRLVVDYYSRYIEVANLSLTRSTDITGHLKSIFVRHGIPETLVSDNGPQFAASTFSDLAAAYGFKHVTSNPSNREAERAVQMVKNLLTKAPDPYLALLVYRTTPLQNGCSPAQLLMGRQLRTTVPILPSLLDPSRPESDAVSSREREKRGADQMCYNKRHRAHDLG</sequence>
<dbReference type="PANTHER" id="PTHR37984">
    <property type="entry name" value="PROTEIN CBG26694"/>
    <property type="match status" value="1"/>
</dbReference>
<dbReference type="InterPro" id="IPR001584">
    <property type="entry name" value="Integrase_cat-core"/>
</dbReference>
<comment type="caution">
    <text evidence="3">The sequence shown here is derived from an EMBL/GenBank/DDBJ whole genome shotgun (WGS) entry which is preliminary data.</text>
</comment>
<keyword evidence="4" id="KW-1185">Reference proteome</keyword>
<feature type="compositionally biased region" description="Basic and acidic residues" evidence="1">
    <location>
        <begin position="1"/>
        <end position="13"/>
    </location>
</feature>
<accession>A0A9Q1EKF4</accession>
<reference evidence="3" key="1">
    <citation type="journal article" date="2023" name="Science">
        <title>Genome structures resolve the early diversification of teleost fishes.</title>
        <authorList>
            <person name="Parey E."/>
            <person name="Louis A."/>
            <person name="Montfort J."/>
            <person name="Bouchez O."/>
            <person name="Roques C."/>
            <person name="Iampietro C."/>
            <person name="Lluch J."/>
            <person name="Castinel A."/>
            <person name="Donnadieu C."/>
            <person name="Desvignes T."/>
            <person name="Floi Bucao C."/>
            <person name="Jouanno E."/>
            <person name="Wen M."/>
            <person name="Mejri S."/>
            <person name="Dirks R."/>
            <person name="Jansen H."/>
            <person name="Henkel C."/>
            <person name="Chen W.J."/>
            <person name="Zahm M."/>
            <person name="Cabau C."/>
            <person name="Klopp C."/>
            <person name="Thompson A.W."/>
            <person name="Robinson-Rechavi M."/>
            <person name="Braasch I."/>
            <person name="Lecointre G."/>
            <person name="Bobe J."/>
            <person name="Postlethwait J.H."/>
            <person name="Berthelot C."/>
            <person name="Roest Crollius H."/>
            <person name="Guiguen Y."/>
        </authorList>
    </citation>
    <scope>NUCLEOTIDE SEQUENCE</scope>
    <source>
        <strain evidence="3">WJC10195</strain>
    </source>
</reference>
<dbReference type="Gene3D" id="3.30.420.10">
    <property type="entry name" value="Ribonuclease H-like superfamily/Ribonuclease H"/>
    <property type="match status" value="1"/>
</dbReference>